<dbReference type="Proteomes" id="UP001432322">
    <property type="component" value="Unassembled WGS sequence"/>
</dbReference>
<evidence type="ECO:0000313" key="3">
    <source>
        <dbReference type="Proteomes" id="UP001432322"/>
    </source>
</evidence>
<sequence>LTMHGFLIEKETLLSLAPMRKLCIKGKYWTINEEYLLVPTWIADDDMLMNLVKRRDNLLKVNPVDVQLAKTIFDIFKLVVEYEYSQCVIFITPLK</sequence>
<accession>A0AAV5W036</accession>
<name>A0AAV5W036_9BILA</name>
<reference evidence="1" key="1">
    <citation type="submission" date="2023-10" db="EMBL/GenBank/DDBJ databases">
        <title>Genome assembly of Pristionchus species.</title>
        <authorList>
            <person name="Yoshida K."/>
            <person name="Sommer R.J."/>
        </authorList>
    </citation>
    <scope>NUCLEOTIDE SEQUENCE</scope>
    <source>
        <strain evidence="1">RS5133</strain>
    </source>
</reference>
<comment type="caution">
    <text evidence="1">The sequence shown here is derived from an EMBL/GenBank/DDBJ whole genome shotgun (WGS) entry which is preliminary data.</text>
</comment>
<organism evidence="1 3">
    <name type="scientific">Pristionchus fissidentatus</name>
    <dbReference type="NCBI Taxonomy" id="1538716"/>
    <lineage>
        <taxon>Eukaryota</taxon>
        <taxon>Metazoa</taxon>
        <taxon>Ecdysozoa</taxon>
        <taxon>Nematoda</taxon>
        <taxon>Chromadorea</taxon>
        <taxon>Rhabditida</taxon>
        <taxon>Rhabditina</taxon>
        <taxon>Diplogasteromorpha</taxon>
        <taxon>Diplogasteroidea</taxon>
        <taxon>Neodiplogasteridae</taxon>
        <taxon>Pristionchus</taxon>
    </lineage>
</organism>
<dbReference type="AlphaFoldDB" id="A0AAV5W036"/>
<evidence type="ECO:0000313" key="2">
    <source>
        <dbReference type="EMBL" id="GMT37771.1"/>
    </source>
</evidence>
<dbReference type="EMBL" id="BTSY01000004">
    <property type="protein sequence ID" value="GMT25175.1"/>
    <property type="molecule type" value="Genomic_DNA"/>
</dbReference>
<feature type="non-terminal residue" evidence="1">
    <location>
        <position position="1"/>
    </location>
</feature>
<protein>
    <submittedName>
        <fullName evidence="1">Uncharacterized protein</fullName>
    </submittedName>
</protein>
<feature type="non-terminal residue" evidence="1">
    <location>
        <position position="95"/>
    </location>
</feature>
<evidence type="ECO:0000313" key="1">
    <source>
        <dbReference type="EMBL" id="GMT25175.1"/>
    </source>
</evidence>
<gene>
    <name evidence="1" type="ORF">PFISCL1PPCAC_16472</name>
    <name evidence="2" type="ORF">PFISCL1PPCAC_29068</name>
</gene>
<keyword evidence="3" id="KW-1185">Reference proteome</keyword>
<dbReference type="EMBL" id="BTSY01000259">
    <property type="protein sequence ID" value="GMT37771.1"/>
    <property type="molecule type" value="Genomic_DNA"/>
</dbReference>
<proteinExistence type="predicted"/>